<keyword evidence="3 5" id="KW-0328">Glycosyltransferase</keyword>
<dbReference type="EC" id="2.4.1.-" evidence="5"/>
<evidence type="ECO:0000256" key="2">
    <source>
        <dbReference type="ARBA" id="ARBA00008919"/>
    </source>
</evidence>
<keyword evidence="9" id="KW-1185">Reference proteome</keyword>
<feature type="transmembrane region" description="Helical" evidence="5">
    <location>
        <begin position="670"/>
        <end position="690"/>
    </location>
</feature>
<feature type="domain" description="Fucosyltransferase C-terminal" evidence="7">
    <location>
        <begin position="227"/>
        <end position="320"/>
    </location>
</feature>
<evidence type="ECO:0000256" key="4">
    <source>
        <dbReference type="ARBA" id="ARBA00022679"/>
    </source>
</evidence>
<accession>A0A9P3HBK4</accession>
<feature type="region of interest" description="Disordered" evidence="6">
    <location>
        <begin position="149"/>
        <end position="179"/>
    </location>
</feature>
<dbReference type="OrthoDB" id="427096at2759"/>
<keyword evidence="5" id="KW-0812">Transmembrane</keyword>
<feature type="region of interest" description="Disordered" evidence="6">
    <location>
        <begin position="530"/>
        <end position="569"/>
    </location>
</feature>
<sequence length="759" mass="83337">MPATPAKGNKNKKVLTSKKMPEYTILWWTRPPASAVPETVERPDAPLFDPVLPFSIGDCGLPYTCSFTNDRAIMSNKGSVVLFRGSHLEPNDLPPLTPTKGGGAKDNHAWVLNTVLESPGAMDGLKDTTMPLFTHSWSHSFDSDIVQTTFDSQGSRQPSQPTDKTSDNNPSKEDVEENSFLTSILTPPKVDIHEKNRLRFLSRDLGGKAPVAWILGPNEERGTLGAESRENYVRELMKVIDVDIYGATPMNNTVWPGTPSADNSTVVPVSAQEIMANYKFVLALEPVHCQDFVSTTLADALLVGTVPIVDGPKDYSRFSPTVIQSRDTVPATTDASNNNSTTTTNVKTSKRATESLILLDDFLAPELLAQELLMLDDKDSQYLKRLAYRDPSKNLISLLFKESFGGVDSAVVDSSTTKSAATTATLTPTAQKIVSWTPDQQGALCKICEMAQQLAENTYDWTSLARARKVGEKGVKKAAADTRWISAQDLLQTLTVTGTGEACSAEPKYLPGLPVQMKAYDAFLQKQHEQNPTPPQLQVNQQQQQQKPSSEPSSEPSPNKDPADPAPAKITSHSVDVTVSFDSTKAPTTSPETPPDQDPNLPNTWIQPGELSGNLPSVIIHHQEHVQELSPESSPAPSSLLPSLSADQNKTLFEQSSLSEGGASPPPFEMYYLLLLILALGTGALALVLITSKRARTLALWPWRHLFYNKVATVDQEDPYPRDRLLQRNRERRQNDRTQATQSLERIMLQELGEDLLYE</sequence>
<evidence type="ECO:0000256" key="6">
    <source>
        <dbReference type="SAM" id="MobiDB-lite"/>
    </source>
</evidence>
<feature type="region of interest" description="Disordered" evidence="6">
    <location>
        <begin position="582"/>
        <end position="608"/>
    </location>
</feature>
<feature type="compositionally biased region" description="Low complexity" evidence="6">
    <location>
        <begin position="331"/>
        <end position="347"/>
    </location>
</feature>
<reference evidence="8" key="2">
    <citation type="journal article" date="2022" name="Microbiol. Resour. Announc.">
        <title>Whole-Genome Sequence of Entomortierella parvispora E1425, a Mucoromycotan Fungus Associated with Burkholderiaceae-Related Endosymbiotic Bacteria.</title>
        <authorList>
            <person name="Herlambang A."/>
            <person name="Guo Y."/>
            <person name="Takashima Y."/>
            <person name="Narisawa K."/>
            <person name="Ohta H."/>
            <person name="Nishizawa T."/>
        </authorList>
    </citation>
    <scope>NUCLEOTIDE SEQUENCE</scope>
    <source>
        <strain evidence="8">E1425</strain>
    </source>
</reference>
<name>A0A9P3HBK4_9FUNG</name>
<comment type="subcellular location">
    <subcellularLocation>
        <location evidence="5">Golgi apparatus</location>
        <location evidence="5">Golgi stack membrane</location>
        <topology evidence="5">Single-pass type II membrane protein</topology>
    </subcellularLocation>
</comment>
<keyword evidence="5" id="KW-1133">Transmembrane helix</keyword>
<dbReference type="Gene3D" id="3.40.50.11660">
    <property type="entry name" value="Glycosyl transferase family 10, C-terminal domain"/>
    <property type="match status" value="1"/>
</dbReference>
<feature type="region of interest" description="Disordered" evidence="6">
    <location>
        <begin position="326"/>
        <end position="347"/>
    </location>
</feature>
<dbReference type="GO" id="GO:0046920">
    <property type="term" value="F:alpha-(1-&gt;3)-fucosyltransferase activity"/>
    <property type="evidence" value="ECO:0007669"/>
    <property type="project" value="TreeGrafter"/>
</dbReference>
<feature type="compositionally biased region" description="Polar residues" evidence="6">
    <location>
        <begin position="582"/>
        <end position="591"/>
    </location>
</feature>
<evidence type="ECO:0000256" key="1">
    <source>
        <dbReference type="ARBA" id="ARBA00004922"/>
    </source>
</evidence>
<comment type="caution">
    <text evidence="8">The sequence shown here is derived from an EMBL/GenBank/DDBJ whole genome shotgun (WGS) entry which is preliminary data.</text>
</comment>
<keyword evidence="4 5" id="KW-0808">Transferase</keyword>
<dbReference type="EMBL" id="BQFW01000008">
    <property type="protein sequence ID" value="GJJ73576.1"/>
    <property type="molecule type" value="Genomic_DNA"/>
</dbReference>
<keyword evidence="5" id="KW-0472">Membrane</keyword>
<feature type="compositionally biased region" description="Polar residues" evidence="6">
    <location>
        <begin position="149"/>
        <end position="163"/>
    </location>
</feature>
<dbReference type="Pfam" id="PF00852">
    <property type="entry name" value="Glyco_transf_10"/>
    <property type="match status" value="1"/>
</dbReference>
<reference evidence="8" key="1">
    <citation type="submission" date="2021-11" db="EMBL/GenBank/DDBJ databases">
        <authorList>
            <person name="Herlambang A."/>
            <person name="Guo Y."/>
            <person name="Takashima Y."/>
            <person name="Nishizawa T."/>
        </authorList>
    </citation>
    <scope>NUCLEOTIDE SEQUENCE</scope>
    <source>
        <strain evidence="8">E1425</strain>
    </source>
</reference>
<dbReference type="GO" id="GO:0032580">
    <property type="term" value="C:Golgi cisterna membrane"/>
    <property type="evidence" value="ECO:0007669"/>
    <property type="project" value="UniProtKB-SubCell"/>
</dbReference>
<evidence type="ECO:0000259" key="7">
    <source>
        <dbReference type="Pfam" id="PF00852"/>
    </source>
</evidence>
<feature type="compositionally biased region" description="Low complexity" evidence="6">
    <location>
        <begin position="536"/>
        <end position="557"/>
    </location>
</feature>
<dbReference type="AlphaFoldDB" id="A0A9P3HBK4"/>
<proteinExistence type="inferred from homology"/>
<feature type="region of interest" description="Disordered" evidence="6">
    <location>
        <begin position="624"/>
        <end position="643"/>
    </location>
</feature>
<dbReference type="PANTHER" id="PTHR11929:SF194">
    <property type="entry name" value="ALPHA-(1,3)-FUCOSYLTRANSFERASE 10"/>
    <property type="match status" value="1"/>
</dbReference>
<organism evidence="8 9">
    <name type="scientific">Entomortierella parvispora</name>
    <dbReference type="NCBI Taxonomy" id="205924"/>
    <lineage>
        <taxon>Eukaryota</taxon>
        <taxon>Fungi</taxon>
        <taxon>Fungi incertae sedis</taxon>
        <taxon>Mucoromycota</taxon>
        <taxon>Mortierellomycotina</taxon>
        <taxon>Mortierellomycetes</taxon>
        <taxon>Mortierellales</taxon>
        <taxon>Mortierellaceae</taxon>
        <taxon>Entomortierella</taxon>
    </lineage>
</organism>
<feature type="compositionally biased region" description="Low complexity" evidence="6">
    <location>
        <begin position="628"/>
        <end position="643"/>
    </location>
</feature>
<evidence type="ECO:0000256" key="3">
    <source>
        <dbReference type="ARBA" id="ARBA00022676"/>
    </source>
</evidence>
<evidence type="ECO:0000313" key="8">
    <source>
        <dbReference type="EMBL" id="GJJ73576.1"/>
    </source>
</evidence>
<comment type="pathway">
    <text evidence="1">Protein modification; protein glycosylation.</text>
</comment>
<dbReference type="InterPro" id="IPR038577">
    <property type="entry name" value="GT10-like_C_sf"/>
</dbReference>
<comment type="similarity">
    <text evidence="2 5">Belongs to the glycosyltransferase 10 family.</text>
</comment>
<dbReference type="PANTHER" id="PTHR11929">
    <property type="entry name" value="ALPHA- 1,3 -FUCOSYLTRANSFERASE"/>
    <property type="match status" value="1"/>
</dbReference>
<keyword evidence="5" id="KW-0333">Golgi apparatus</keyword>
<feature type="compositionally biased region" description="Basic and acidic residues" evidence="6">
    <location>
        <begin position="164"/>
        <end position="173"/>
    </location>
</feature>
<dbReference type="InterPro" id="IPR055270">
    <property type="entry name" value="Glyco_tran_10_C"/>
</dbReference>
<dbReference type="SUPFAM" id="SSF53756">
    <property type="entry name" value="UDP-Glycosyltransferase/glycogen phosphorylase"/>
    <property type="match status" value="1"/>
</dbReference>
<dbReference type="InterPro" id="IPR001503">
    <property type="entry name" value="Glyco_trans_10"/>
</dbReference>
<evidence type="ECO:0000256" key="5">
    <source>
        <dbReference type="RuleBase" id="RU003832"/>
    </source>
</evidence>
<evidence type="ECO:0000313" key="9">
    <source>
        <dbReference type="Proteomes" id="UP000827284"/>
    </source>
</evidence>
<protein>
    <recommendedName>
        <fullName evidence="5">Fucosyltransferase</fullName>
        <ecNumber evidence="5">2.4.1.-</ecNumber>
    </recommendedName>
</protein>
<dbReference type="Proteomes" id="UP000827284">
    <property type="component" value="Unassembled WGS sequence"/>
</dbReference>
<gene>
    <name evidence="8" type="ORF">EMPS_05934</name>
</gene>